<dbReference type="InterPro" id="IPR038763">
    <property type="entry name" value="DHH_sf"/>
</dbReference>
<dbReference type="InterPro" id="IPR038222">
    <property type="entry name" value="DHHA2_dom_sf"/>
</dbReference>
<dbReference type="FunCoup" id="A0A316YTS2">
    <property type="interactions" value="197"/>
</dbReference>
<dbReference type="Gene3D" id="3.10.310.20">
    <property type="entry name" value="DHHA2 domain"/>
    <property type="match status" value="1"/>
</dbReference>
<dbReference type="InParanoid" id="A0A316YTS2"/>
<dbReference type="EMBL" id="KZ819635">
    <property type="protein sequence ID" value="PWN92446.1"/>
    <property type="molecule type" value="Genomic_DNA"/>
</dbReference>
<dbReference type="InterPro" id="IPR001667">
    <property type="entry name" value="DDH_dom"/>
</dbReference>
<dbReference type="GeneID" id="37046819"/>
<dbReference type="AlphaFoldDB" id="A0A316YTS2"/>
<proteinExistence type="predicted"/>
<dbReference type="Proteomes" id="UP000245768">
    <property type="component" value="Unassembled WGS sequence"/>
</dbReference>
<organism evidence="3 4">
    <name type="scientific">Acaromyces ingoldii</name>
    <dbReference type="NCBI Taxonomy" id="215250"/>
    <lineage>
        <taxon>Eukaryota</taxon>
        <taxon>Fungi</taxon>
        <taxon>Dikarya</taxon>
        <taxon>Basidiomycota</taxon>
        <taxon>Ustilaginomycotina</taxon>
        <taxon>Exobasidiomycetes</taxon>
        <taxon>Exobasidiales</taxon>
        <taxon>Cryptobasidiaceae</taxon>
        <taxon>Acaromyces</taxon>
    </lineage>
</organism>
<dbReference type="PANTHER" id="PTHR12112">
    <property type="entry name" value="BNIP - RELATED"/>
    <property type="match status" value="1"/>
</dbReference>
<gene>
    <name evidence="3" type="ORF">FA10DRAFT_300928</name>
</gene>
<dbReference type="RefSeq" id="XP_025379644.1">
    <property type="nucleotide sequence ID" value="XM_025524903.1"/>
</dbReference>
<protein>
    <submittedName>
        <fullName evidence="3">DHH phosphoesterase</fullName>
    </submittedName>
</protein>
<name>A0A316YTS2_9BASI</name>
<dbReference type="PANTHER" id="PTHR12112:SF20">
    <property type="entry name" value="EXOPOLYPHOSPHATASE"/>
    <property type="match status" value="1"/>
</dbReference>
<dbReference type="Gene3D" id="3.90.1640.10">
    <property type="entry name" value="inorganic pyrophosphatase (n-terminal core)"/>
    <property type="match status" value="1"/>
</dbReference>
<sequence>MTTMTGPMLAFRRRITVLLVASLALASLAWCLPSQRVFAGAASSGAAPAPARQLRYDVEPDYWLAEEGVGHFSEWSKATKRMFIDDVRADRANEWIVVMGNEGGDLDSMTAALTWAYHLSHVSNLTKTGASFGHAHPTKVVALLQTPEDALDLRPENKLALHNVRMSPGHRDLLTVDELPLDAAELAPKLHGIVIVDHPEPLRVWAQARLLSIFDHHKDRGVAPGARPRRFEATASCTTIVAREMLDELEKLREEYHVPHEILELILDAIALDSAGLRKGTPEDKFTAKRLLKRSNFRDEKLLDVMDRLGSDMSTAKKDLEDLSVRDLLRRDWKGDLVNTSSEEHPVVHLGLASIPYSLEEQMQRTLHGQVQSWFDIEQQWTKEIAADISLSLNSFKVKVTKAYAALHNLAVEEIVDEMFVKVKTREIALVVRASHSHRLDEAAADSLFALIKAAIDDAEVIDAEPWHRRSELMGRQMVWTHHIQNGGRKLIRPIVEEAVRAWGK</sequence>
<feature type="signal peptide" evidence="1">
    <location>
        <begin position="1"/>
        <end position="31"/>
    </location>
</feature>
<accession>A0A316YTS2</accession>
<keyword evidence="1" id="KW-0732">Signal</keyword>
<feature type="domain" description="DDH" evidence="2">
    <location>
        <begin position="96"/>
        <end position="270"/>
    </location>
</feature>
<dbReference type="Pfam" id="PF01368">
    <property type="entry name" value="DHH"/>
    <property type="match status" value="1"/>
</dbReference>
<dbReference type="STRING" id="215250.A0A316YTS2"/>
<evidence type="ECO:0000313" key="3">
    <source>
        <dbReference type="EMBL" id="PWN92446.1"/>
    </source>
</evidence>
<evidence type="ECO:0000256" key="1">
    <source>
        <dbReference type="SAM" id="SignalP"/>
    </source>
</evidence>
<evidence type="ECO:0000313" key="4">
    <source>
        <dbReference type="Proteomes" id="UP000245768"/>
    </source>
</evidence>
<feature type="chain" id="PRO_5016272377" evidence="1">
    <location>
        <begin position="32"/>
        <end position="505"/>
    </location>
</feature>
<keyword evidence="4" id="KW-1185">Reference proteome</keyword>
<dbReference type="SUPFAM" id="SSF64182">
    <property type="entry name" value="DHH phosphoesterases"/>
    <property type="match status" value="1"/>
</dbReference>
<reference evidence="3 4" key="1">
    <citation type="journal article" date="2018" name="Mol. Biol. Evol.">
        <title>Broad Genomic Sampling Reveals a Smut Pathogenic Ancestry of the Fungal Clade Ustilaginomycotina.</title>
        <authorList>
            <person name="Kijpornyongpan T."/>
            <person name="Mondo S.J."/>
            <person name="Barry K."/>
            <person name="Sandor L."/>
            <person name="Lee J."/>
            <person name="Lipzen A."/>
            <person name="Pangilinan J."/>
            <person name="LaButti K."/>
            <person name="Hainaut M."/>
            <person name="Henrissat B."/>
            <person name="Grigoriev I.V."/>
            <person name="Spatafora J.W."/>
            <person name="Aime M.C."/>
        </authorList>
    </citation>
    <scope>NUCLEOTIDE SEQUENCE [LARGE SCALE GENOMIC DNA]</scope>
    <source>
        <strain evidence="3 4">MCA 4198</strain>
    </source>
</reference>
<evidence type="ECO:0000259" key="2">
    <source>
        <dbReference type="Pfam" id="PF01368"/>
    </source>
</evidence>
<dbReference type="GO" id="GO:0005737">
    <property type="term" value="C:cytoplasm"/>
    <property type="evidence" value="ECO:0007669"/>
    <property type="project" value="TreeGrafter"/>
</dbReference>
<dbReference type="GO" id="GO:0004309">
    <property type="term" value="F:exopolyphosphatase activity"/>
    <property type="evidence" value="ECO:0007669"/>
    <property type="project" value="TreeGrafter"/>
</dbReference>
<dbReference type="OrthoDB" id="374045at2759"/>